<keyword evidence="2" id="KW-1133">Transmembrane helix</keyword>
<sequence>MARTGFEELEKESTGGFERFLFLVIPIIFTVVLLGVLLMLLNTNVRNEVLGVANKIPVVKNWVPDPVKDPAAAKLDKTKAQVESATATIKELKSQLEAKEADLQKAKEDQKQQDSKIKSLQTQIDQLQESSAQSADAQAGNTADDYEKQVKNLAKMYAGMSPSKAAPILQNMTTEEVVQLLSAMDADSRMNILAKMDPKMAADITLKMKDSVSSSDLAIAALQSRVNKDSAAQTTPSSTGLDKAQISQTFGSMNADSAANLLLAMYKISPDKVLTILGAVADSTRSSILDSMSKTDQKTSAVILNKLLSSK</sequence>
<dbReference type="Pfam" id="PF03448">
    <property type="entry name" value="MgtE_N"/>
    <property type="match status" value="1"/>
</dbReference>
<reference evidence="4 5" key="1">
    <citation type="submission" date="2016-11" db="EMBL/GenBank/DDBJ databases">
        <title>Paenibacillus species isolates.</title>
        <authorList>
            <person name="Beno S.M."/>
        </authorList>
    </citation>
    <scope>NUCLEOTIDE SEQUENCE [LARGE SCALE GENOMIC DNA]</scope>
    <source>
        <strain evidence="4 5">FSL R5-0378</strain>
    </source>
</reference>
<feature type="compositionally biased region" description="Basic and acidic residues" evidence="1">
    <location>
        <begin position="103"/>
        <end position="117"/>
    </location>
</feature>
<dbReference type="Gene3D" id="1.10.220.30">
    <property type="match status" value="1"/>
</dbReference>
<dbReference type="STRING" id="297318.BK138_08095"/>
<keyword evidence="5" id="KW-1185">Reference proteome</keyword>
<accession>A0A1R1F2X3</accession>
<dbReference type="RefSeq" id="WP_076168152.1">
    <property type="nucleotide sequence ID" value="NZ_MRTP01000001.1"/>
</dbReference>
<evidence type="ECO:0000259" key="3">
    <source>
        <dbReference type="Pfam" id="PF03448"/>
    </source>
</evidence>
<keyword evidence="2" id="KW-0812">Transmembrane</keyword>
<dbReference type="SUPFAM" id="SSF158791">
    <property type="entry name" value="MgtE N-terminal domain-like"/>
    <property type="match status" value="1"/>
</dbReference>
<comment type="caution">
    <text evidence="4">The sequence shown here is derived from an EMBL/GenBank/DDBJ whole genome shotgun (WGS) entry which is preliminary data.</text>
</comment>
<dbReference type="SUPFAM" id="SSF57997">
    <property type="entry name" value="Tropomyosin"/>
    <property type="match status" value="1"/>
</dbReference>
<evidence type="ECO:0000313" key="5">
    <source>
        <dbReference type="Proteomes" id="UP000187172"/>
    </source>
</evidence>
<name>A0A1R1F2X3_9BACL</name>
<feature type="compositionally biased region" description="Low complexity" evidence="1">
    <location>
        <begin position="126"/>
        <end position="139"/>
    </location>
</feature>
<dbReference type="InterPro" id="IPR011002">
    <property type="entry name" value="FliG_a-hlx"/>
</dbReference>
<dbReference type="InterPro" id="IPR006668">
    <property type="entry name" value="Mg_transptr_MgtE_intracell_dom"/>
</dbReference>
<evidence type="ECO:0000313" key="4">
    <source>
        <dbReference type="EMBL" id="OMF58469.1"/>
    </source>
</evidence>
<organism evidence="4 5">
    <name type="scientific">Paenibacillus rhizosphaerae</name>
    <dbReference type="NCBI Taxonomy" id="297318"/>
    <lineage>
        <taxon>Bacteria</taxon>
        <taxon>Bacillati</taxon>
        <taxon>Bacillota</taxon>
        <taxon>Bacilli</taxon>
        <taxon>Bacillales</taxon>
        <taxon>Paenibacillaceae</taxon>
        <taxon>Paenibacillus</taxon>
    </lineage>
</organism>
<keyword evidence="2" id="KW-0472">Membrane</keyword>
<dbReference type="SUPFAM" id="SSF48029">
    <property type="entry name" value="FliG"/>
    <property type="match status" value="1"/>
</dbReference>
<proteinExistence type="predicted"/>
<dbReference type="EMBL" id="MRTP01000001">
    <property type="protein sequence ID" value="OMF58469.1"/>
    <property type="molecule type" value="Genomic_DNA"/>
</dbReference>
<feature type="transmembrane region" description="Helical" evidence="2">
    <location>
        <begin position="20"/>
        <end position="41"/>
    </location>
</feature>
<protein>
    <submittedName>
        <fullName evidence="4">Kinesin</fullName>
    </submittedName>
</protein>
<feature type="region of interest" description="Disordered" evidence="1">
    <location>
        <begin position="103"/>
        <end position="144"/>
    </location>
</feature>
<dbReference type="AlphaFoldDB" id="A0A1R1F2X3"/>
<dbReference type="Proteomes" id="UP000187172">
    <property type="component" value="Unassembled WGS sequence"/>
</dbReference>
<gene>
    <name evidence="4" type="ORF">BK138_08095</name>
</gene>
<evidence type="ECO:0000256" key="1">
    <source>
        <dbReference type="SAM" id="MobiDB-lite"/>
    </source>
</evidence>
<feature type="domain" description="Magnesium transporter MgtE intracellular" evidence="3">
    <location>
        <begin position="155"/>
        <end position="205"/>
    </location>
</feature>
<evidence type="ECO:0000256" key="2">
    <source>
        <dbReference type="SAM" id="Phobius"/>
    </source>
</evidence>